<dbReference type="Proteomes" id="UP000294650">
    <property type="component" value="Unassembled WGS sequence"/>
</dbReference>
<dbReference type="InterPro" id="IPR001753">
    <property type="entry name" value="Enoyl-CoA_hydra/iso"/>
</dbReference>
<organism evidence="2 3">
    <name type="scientific">Melghiribacillus thermohalophilus</name>
    <dbReference type="NCBI Taxonomy" id="1324956"/>
    <lineage>
        <taxon>Bacteria</taxon>
        <taxon>Bacillati</taxon>
        <taxon>Bacillota</taxon>
        <taxon>Bacilli</taxon>
        <taxon>Bacillales</taxon>
        <taxon>Bacillaceae</taxon>
        <taxon>Melghiribacillus</taxon>
    </lineage>
</organism>
<dbReference type="GO" id="GO:0003824">
    <property type="term" value="F:catalytic activity"/>
    <property type="evidence" value="ECO:0007669"/>
    <property type="project" value="UniProtKB-ARBA"/>
</dbReference>
<dbReference type="AlphaFoldDB" id="A0A4R3MX64"/>
<dbReference type="InterPro" id="IPR014748">
    <property type="entry name" value="Enoyl-CoA_hydra_C"/>
</dbReference>
<evidence type="ECO:0000313" key="2">
    <source>
        <dbReference type="EMBL" id="TCT20347.1"/>
    </source>
</evidence>
<keyword evidence="3" id="KW-1185">Reference proteome</keyword>
<dbReference type="NCBIfam" id="NF005804">
    <property type="entry name" value="PRK07659.1"/>
    <property type="match status" value="1"/>
</dbReference>
<protein>
    <submittedName>
        <fullName evidence="2">Enoyl-CoA hydratase</fullName>
    </submittedName>
</protein>
<accession>A0A4R3MX64</accession>
<dbReference type="Pfam" id="PF00378">
    <property type="entry name" value="ECH_1"/>
    <property type="match status" value="1"/>
</dbReference>
<dbReference type="EMBL" id="SMAN01000014">
    <property type="protein sequence ID" value="TCT20347.1"/>
    <property type="molecule type" value="Genomic_DNA"/>
</dbReference>
<dbReference type="PANTHER" id="PTHR43459:SF1">
    <property type="entry name" value="EG:BACN32G11.4 PROTEIN"/>
    <property type="match status" value="1"/>
</dbReference>
<comment type="caution">
    <text evidence="2">The sequence shown here is derived from an EMBL/GenBank/DDBJ whole genome shotgun (WGS) entry which is preliminary data.</text>
</comment>
<evidence type="ECO:0000256" key="1">
    <source>
        <dbReference type="ARBA" id="ARBA00005254"/>
    </source>
</evidence>
<comment type="similarity">
    <text evidence="1">Belongs to the enoyl-CoA hydratase/isomerase family.</text>
</comment>
<dbReference type="InterPro" id="IPR029045">
    <property type="entry name" value="ClpP/crotonase-like_dom_sf"/>
</dbReference>
<dbReference type="SUPFAM" id="SSF52096">
    <property type="entry name" value="ClpP/crotonase"/>
    <property type="match status" value="1"/>
</dbReference>
<evidence type="ECO:0000313" key="3">
    <source>
        <dbReference type="Proteomes" id="UP000294650"/>
    </source>
</evidence>
<reference evidence="2 3" key="1">
    <citation type="submission" date="2019-03" db="EMBL/GenBank/DDBJ databases">
        <title>Genomic Encyclopedia of Type Strains, Phase IV (KMG-IV): sequencing the most valuable type-strain genomes for metagenomic binning, comparative biology and taxonomic classification.</title>
        <authorList>
            <person name="Goeker M."/>
        </authorList>
    </citation>
    <scope>NUCLEOTIDE SEQUENCE [LARGE SCALE GENOMIC DNA]</scope>
    <source>
        <strain evidence="2 3">DSM 25894</strain>
    </source>
</reference>
<dbReference type="Gene3D" id="1.10.12.10">
    <property type="entry name" value="Lyase 2-enoyl-coa Hydratase, Chain A, domain 2"/>
    <property type="match status" value="1"/>
</dbReference>
<name>A0A4R3MX64_9BACI</name>
<dbReference type="RefSeq" id="WP_132372125.1">
    <property type="nucleotide sequence ID" value="NZ_SMAN01000014.1"/>
</dbReference>
<proteinExistence type="inferred from homology"/>
<gene>
    <name evidence="2" type="ORF">EDD68_11429</name>
</gene>
<dbReference type="CDD" id="cd06558">
    <property type="entry name" value="crotonase-like"/>
    <property type="match status" value="1"/>
</dbReference>
<dbReference type="Gene3D" id="3.90.226.10">
    <property type="entry name" value="2-enoyl-CoA Hydratase, Chain A, domain 1"/>
    <property type="match status" value="1"/>
</dbReference>
<dbReference type="OrthoDB" id="9775794at2"/>
<sequence length="257" mass="28303">MSETVLLSYEKNIATITLNRPEQLNAMDHNLLTQLREKVKEVHESDAQIVVLTGAGKAFSAGGDIKTMLQSADQEGFTEIMNMIKQMMLTYYTLPKITISAVNGAAAGLGFSLALASDYIIASPNSKLAMNFIGIGLIPDGGGHFFLEQRLGPVRAKQVIWEGKMMTASEALEAGLVDAVTAEDFTDSIRQYTGKLQAAPLKALIETKSIYAEYYKPKLADFLDKETKGQSKMRMTRDHQEGIQAFLEKRKPNFKGN</sequence>
<dbReference type="PANTHER" id="PTHR43459">
    <property type="entry name" value="ENOYL-COA HYDRATASE"/>
    <property type="match status" value="1"/>
</dbReference>